<accession>A0A087LYG6</accession>
<evidence type="ECO:0000313" key="2">
    <source>
        <dbReference type="Proteomes" id="UP000028981"/>
    </source>
</evidence>
<reference evidence="1 2" key="1">
    <citation type="submission" date="2014-08" db="EMBL/GenBank/DDBJ databases">
        <authorList>
            <person name="Hassan Y.I."/>
            <person name="Lepp D."/>
            <person name="Zhou T."/>
        </authorList>
    </citation>
    <scope>NUCLEOTIDE SEQUENCE [LARGE SCALE GENOMIC DNA]</scope>
    <source>
        <strain evidence="1 2">IFO13584</strain>
    </source>
</reference>
<gene>
    <name evidence="1" type="ORF">JP75_20165</name>
</gene>
<dbReference type="EMBL" id="JQGC01000022">
    <property type="protein sequence ID" value="KFL29669.1"/>
    <property type="molecule type" value="Genomic_DNA"/>
</dbReference>
<dbReference type="RefSeq" id="WP_035086167.1">
    <property type="nucleotide sequence ID" value="NZ_JQGC01000022.1"/>
</dbReference>
<comment type="caution">
    <text evidence="1">The sequence shown here is derived from an EMBL/GenBank/DDBJ whole genome shotgun (WGS) entry which is preliminary data.</text>
</comment>
<name>A0A087LYG6_9HYPH</name>
<dbReference type="AlphaFoldDB" id="A0A087LYG6"/>
<sequence length="171" mass="17814">MFKRMMQAAKDADTLKVLCETAEDLARAEGREAPEAEHFVEAALALPDGSAQRVFARLGLDGAGFKTALVEQHREALRAVGVDGVVVESALGVSPPLPAAKGLYEAAPSGQVVVQELARLRQRGVTGPLAGSYVIKVVAEMGHGTAARALRQMGRDPQAFVAAADAEIAAA</sequence>
<proteinExistence type="predicted"/>
<organism evidence="1 2">
    <name type="scientific">Devosia riboflavina</name>
    <dbReference type="NCBI Taxonomy" id="46914"/>
    <lineage>
        <taxon>Bacteria</taxon>
        <taxon>Pseudomonadati</taxon>
        <taxon>Pseudomonadota</taxon>
        <taxon>Alphaproteobacteria</taxon>
        <taxon>Hyphomicrobiales</taxon>
        <taxon>Devosiaceae</taxon>
        <taxon>Devosia</taxon>
    </lineage>
</organism>
<evidence type="ECO:0000313" key="1">
    <source>
        <dbReference type="EMBL" id="KFL29669.1"/>
    </source>
</evidence>
<evidence type="ECO:0008006" key="3">
    <source>
        <dbReference type="Google" id="ProtNLM"/>
    </source>
</evidence>
<dbReference type="Proteomes" id="UP000028981">
    <property type="component" value="Unassembled WGS sequence"/>
</dbReference>
<keyword evidence="2" id="KW-1185">Reference proteome</keyword>
<dbReference type="OrthoDB" id="8421832at2"/>
<protein>
    <recommendedName>
        <fullName evidence="3">Peptidase</fullName>
    </recommendedName>
</protein>
<dbReference type="InterPro" id="IPR036628">
    <property type="entry name" value="Clp_N_dom_sf"/>
</dbReference>
<dbReference type="Gene3D" id="1.10.1780.10">
    <property type="entry name" value="Clp, N-terminal domain"/>
    <property type="match status" value="1"/>
</dbReference>